<dbReference type="OrthoDB" id="4460827at2759"/>
<sequence>MAQLIENIINQDLVGYIRKEKLEARLRSIFRYDIRVRHVNERFVFDAPRIITRDEIDDLREIDRV</sequence>
<name>A0A319DWP8_ASPSB</name>
<dbReference type="EMBL" id="KZ826409">
    <property type="protein sequence ID" value="PYI01670.1"/>
    <property type="molecule type" value="Genomic_DNA"/>
</dbReference>
<evidence type="ECO:0000313" key="1">
    <source>
        <dbReference type="EMBL" id="PYI01670.1"/>
    </source>
</evidence>
<dbReference type="Proteomes" id="UP000248423">
    <property type="component" value="Unassembled WGS sequence"/>
</dbReference>
<evidence type="ECO:0000313" key="2">
    <source>
        <dbReference type="Proteomes" id="UP000248423"/>
    </source>
</evidence>
<gene>
    <name evidence="1" type="ORF">BO78DRAFT_401146</name>
</gene>
<feature type="non-terminal residue" evidence="1">
    <location>
        <position position="65"/>
    </location>
</feature>
<reference evidence="1 2" key="1">
    <citation type="submission" date="2018-02" db="EMBL/GenBank/DDBJ databases">
        <title>The genomes of Aspergillus section Nigri reveals drivers in fungal speciation.</title>
        <authorList>
            <consortium name="DOE Joint Genome Institute"/>
            <person name="Vesth T.C."/>
            <person name="Nybo J."/>
            <person name="Theobald S."/>
            <person name="Brandl J."/>
            <person name="Frisvad J.C."/>
            <person name="Nielsen K.F."/>
            <person name="Lyhne E.K."/>
            <person name="Kogle M.E."/>
            <person name="Kuo A."/>
            <person name="Riley R."/>
            <person name="Clum A."/>
            <person name="Nolan M."/>
            <person name="Lipzen A."/>
            <person name="Salamov A."/>
            <person name="Henrissat B."/>
            <person name="Wiebenga A."/>
            <person name="De vries R.P."/>
            <person name="Grigoriev I.V."/>
            <person name="Mortensen U.H."/>
            <person name="Andersen M.R."/>
            <person name="Baker S.E."/>
        </authorList>
    </citation>
    <scope>NUCLEOTIDE SEQUENCE [LARGE SCALE GENOMIC DNA]</scope>
    <source>
        <strain evidence="1 2">CBS 121057</strain>
    </source>
</reference>
<protein>
    <submittedName>
        <fullName evidence="1">Uncharacterized protein</fullName>
    </submittedName>
</protein>
<organism evidence="1 2">
    <name type="scientific">Aspergillus sclerotiicarbonarius (strain CBS 121057 / IBT 28362)</name>
    <dbReference type="NCBI Taxonomy" id="1448318"/>
    <lineage>
        <taxon>Eukaryota</taxon>
        <taxon>Fungi</taxon>
        <taxon>Dikarya</taxon>
        <taxon>Ascomycota</taxon>
        <taxon>Pezizomycotina</taxon>
        <taxon>Eurotiomycetes</taxon>
        <taxon>Eurotiomycetidae</taxon>
        <taxon>Eurotiales</taxon>
        <taxon>Aspergillaceae</taxon>
        <taxon>Aspergillus</taxon>
        <taxon>Aspergillus subgen. Circumdati</taxon>
    </lineage>
</organism>
<proteinExistence type="predicted"/>
<keyword evidence="2" id="KW-1185">Reference proteome</keyword>
<dbReference type="AlphaFoldDB" id="A0A319DWP8"/>
<accession>A0A319DWP8</accession>
<dbReference type="VEuPathDB" id="FungiDB:BO78DRAFT_401146"/>